<dbReference type="Proteomes" id="UP000012960">
    <property type="component" value="Unplaced"/>
</dbReference>
<organism evidence="1 2">
    <name type="scientific">Musa acuminata subsp. malaccensis</name>
    <name type="common">Wild banana</name>
    <name type="synonym">Musa malaccensis</name>
    <dbReference type="NCBI Taxonomy" id="214687"/>
    <lineage>
        <taxon>Eukaryota</taxon>
        <taxon>Viridiplantae</taxon>
        <taxon>Streptophyta</taxon>
        <taxon>Embryophyta</taxon>
        <taxon>Tracheophyta</taxon>
        <taxon>Spermatophyta</taxon>
        <taxon>Magnoliopsida</taxon>
        <taxon>Liliopsida</taxon>
        <taxon>Zingiberales</taxon>
        <taxon>Musaceae</taxon>
        <taxon>Musa</taxon>
    </lineage>
</organism>
<dbReference type="AlphaFoldDB" id="A0A804K0H9"/>
<sequence length="32" mass="3810">MIFQMSTIISLIENCRCFTQLNQIKSQDNINY</sequence>
<reference evidence="1" key="1">
    <citation type="submission" date="2021-05" db="UniProtKB">
        <authorList>
            <consortium name="EnsemblPlants"/>
        </authorList>
    </citation>
    <scope>IDENTIFICATION</scope>
    <source>
        <strain evidence="1">subsp. malaccensis</strain>
    </source>
</reference>
<dbReference type="Gramene" id="Ma07_t27390.1">
    <property type="protein sequence ID" value="Ma07_p27390.1"/>
    <property type="gene ID" value="Ma07_g27390"/>
</dbReference>
<dbReference type="InParanoid" id="A0A804K0H9"/>
<proteinExistence type="predicted"/>
<keyword evidence="2" id="KW-1185">Reference proteome</keyword>
<evidence type="ECO:0000313" key="2">
    <source>
        <dbReference type="Proteomes" id="UP000012960"/>
    </source>
</evidence>
<name>A0A804K0H9_MUSAM</name>
<dbReference type="EnsemblPlants" id="Ma07_t27390.1">
    <property type="protein sequence ID" value="Ma07_p27390.1"/>
    <property type="gene ID" value="Ma07_g27390"/>
</dbReference>
<protein>
    <submittedName>
        <fullName evidence="1">Uncharacterized protein</fullName>
    </submittedName>
</protein>
<evidence type="ECO:0000313" key="1">
    <source>
        <dbReference type="EnsemblPlants" id="Ma07_p27390.1"/>
    </source>
</evidence>
<accession>A0A804K0H9</accession>